<dbReference type="Pfam" id="PF03781">
    <property type="entry name" value="FGE-sulfatase"/>
    <property type="match status" value="1"/>
</dbReference>
<dbReference type="PANTHER" id="PTHR23150:SF19">
    <property type="entry name" value="FORMYLGLYCINE-GENERATING ENZYME"/>
    <property type="match status" value="1"/>
</dbReference>
<dbReference type="EMBL" id="CP042913">
    <property type="protein sequence ID" value="QEG33161.1"/>
    <property type="molecule type" value="Genomic_DNA"/>
</dbReference>
<accession>A0A5B9QFP8</accession>
<dbReference type="InterPro" id="IPR016187">
    <property type="entry name" value="CTDL_fold"/>
</dbReference>
<proteinExistence type="predicted"/>
<dbReference type="AlphaFoldDB" id="A0A5B9QFP8"/>
<evidence type="ECO:0000313" key="4">
    <source>
        <dbReference type="Proteomes" id="UP000323917"/>
    </source>
</evidence>
<organism evidence="3 4">
    <name type="scientific">Bythopirellula goksoeyrii</name>
    <dbReference type="NCBI Taxonomy" id="1400387"/>
    <lineage>
        <taxon>Bacteria</taxon>
        <taxon>Pseudomonadati</taxon>
        <taxon>Planctomycetota</taxon>
        <taxon>Planctomycetia</taxon>
        <taxon>Pirellulales</taxon>
        <taxon>Lacipirellulaceae</taxon>
        <taxon>Bythopirellula</taxon>
    </lineage>
</organism>
<evidence type="ECO:0000313" key="3">
    <source>
        <dbReference type="EMBL" id="QEG33161.1"/>
    </source>
</evidence>
<dbReference type="GO" id="GO:0120147">
    <property type="term" value="F:formylglycine-generating oxidase activity"/>
    <property type="evidence" value="ECO:0007669"/>
    <property type="project" value="TreeGrafter"/>
</dbReference>
<keyword evidence="3" id="KW-0808">Transferase</keyword>
<evidence type="ECO:0000256" key="1">
    <source>
        <dbReference type="SAM" id="MobiDB-lite"/>
    </source>
</evidence>
<dbReference type="InterPro" id="IPR051043">
    <property type="entry name" value="Sulfatase_Mod_Factor_Kinase"/>
</dbReference>
<dbReference type="SUPFAM" id="SSF56436">
    <property type="entry name" value="C-type lectin-like"/>
    <property type="match status" value="1"/>
</dbReference>
<dbReference type="GO" id="GO:0004674">
    <property type="term" value="F:protein serine/threonine kinase activity"/>
    <property type="evidence" value="ECO:0007669"/>
    <property type="project" value="UniProtKB-EC"/>
</dbReference>
<sequence>MLLILHLARILLVAFIASLVLNHPLHAKDLRGFATENPGDTVQSVANDEDFMVPYVCSIPGTYATFEMVPVPGGEYLLGSPKSEANRNEDEGPQVTVKVSPFWIGKCEVSWAEYRAFMAQYEAFKKLDSLRFARSRMESAKKEVDALPEVKKYFDEQKTEVDAVTCPTPLYDSSFTYAPGEEPNQPAVTMTQFAAKQYTKWLSGITGEQYRLPTEAEWEYAARAGSETAYSFGDDPESIEEYGWYEDNSDFETHPVGSKQPNAWGLHDMHGNAAEWVLDAYEPEHYSQLKSDISAAEAVAWPTRLFPRVIRGGSWLSSPGDCRSAARQQSDDPEWNLSDPNLPKSPWWFTEEQATGVGFRILRPLEPMDTEMQKKVWDADIKRIQQDVADRLDEGRGAQTAADKQLPEAVDALKLSGKIQ</sequence>
<feature type="region of interest" description="Disordered" evidence="1">
    <location>
        <begin position="320"/>
        <end position="343"/>
    </location>
</feature>
<gene>
    <name evidence="3" type="primary">pkn1_1</name>
    <name evidence="3" type="ORF">Pr1d_04220</name>
</gene>
<dbReference type="Proteomes" id="UP000323917">
    <property type="component" value="Chromosome"/>
</dbReference>
<protein>
    <submittedName>
        <fullName evidence="3">Serine/threonine-protein kinase pkn1</fullName>
        <ecNumber evidence="3">2.7.11.1</ecNumber>
    </submittedName>
</protein>
<evidence type="ECO:0000259" key="2">
    <source>
        <dbReference type="Pfam" id="PF03781"/>
    </source>
</evidence>
<feature type="domain" description="Sulfatase-modifying factor enzyme-like" evidence="2">
    <location>
        <begin position="67"/>
        <end position="333"/>
    </location>
</feature>
<keyword evidence="3" id="KW-0418">Kinase</keyword>
<dbReference type="PANTHER" id="PTHR23150">
    <property type="entry name" value="SULFATASE MODIFYING FACTOR 1, 2"/>
    <property type="match status" value="1"/>
</dbReference>
<dbReference type="EC" id="2.7.11.1" evidence="3"/>
<dbReference type="Gene3D" id="3.90.1580.10">
    <property type="entry name" value="paralog of FGE (formylglycine-generating enzyme)"/>
    <property type="match status" value="1"/>
</dbReference>
<keyword evidence="4" id="KW-1185">Reference proteome</keyword>
<dbReference type="InterPro" id="IPR005532">
    <property type="entry name" value="SUMF_dom"/>
</dbReference>
<dbReference type="OrthoDB" id="9812426at2"/>
<dbReference type="KEGG" id="bgok:Pr1d_04220"/>
<name>A0A5B9QFP8_9BACT</name>
<dbReference type="InterPro" id="IPR042095">
    <property type="entry name" value="SUMF_sf"/>
</dbReference>
<reference evidence="3 4" key="1">
    <citation type="submission" date="2019-08" db="EMBL/GenBank/DDBJ databases">
        <title>Deep-cultivation of Planctomycetes and their phenomic and genomic characterization uncovers novel biology.</title>
        <authorList>
            <person name="Wiegand S."/>
            <person name="Jogler M."/>
            <person name="Boedeker C."/>
            <person name="Pinto D."/>
            <person name="Vollmers J."/>
            <person name="Rivas-Marin E."/>
            <person name="Kohn T."/>
            <person name="Peeters S.H."/>
            <person name="Heuer A."/>
            <person name="Rast P."/>
            <person name="Oberbeckmann S."/>
            <person name="Bunk B."/>
            <person name="Jeske O."/>
            <person name="Meyerdierks A."/>
            <person name="Storesund J.E."/>
            <person name="Kallscheuer N."/>
            <person name="Luecker S."/>
            <person name="Lage O.M."/>
            <person name="Pohl T."/>
            <person name="Merkel B.J."/>
            <person name="Hornburger P."/>
            <person name="Mueller R.-W."/>
            <person name="Bruemmer F."/>
            <person name="Labrenz M."/>
            <person name="Spormann A.M."/>
            <person name="Op den Camp H."/>
            <person name="Overmann J."/>
            <person name="Amann R."/>
            <person name="Jetten M.S.M."/>
            <person name="Mascher T."/>
            <person name="Medema M.H."/>
            <person name="Devos D.P."/>
            <person name="Kaster A.-K."/>
            <person name="Ovreas L."/>
            <person name="Rohde M."/>
            <person name="Galperin M.Y."/>
            <person name="Jogler C."/>
        </authorList>
    </citation>
    <scope>NUCLEOTIDE SEQUENCE [LARGE SCALE GENOMIC DNA]</scope>
    <source>
        <strain evidence="3 4">Pr1d</strain>
    </source>
</reference>